<evidence type="ECO:0000313" key="8">
    <source>
        <dbReference type="Proteomes" id="UP000292580"/>
    </source>
</evidence>
<dbReference type="GO" id="GO:0043801">
    <property type="term" value="F:hexulose-6-phosphate synthase activity"/>
    <property type="evidence" value="ECO:0007669"/>
    <property type="project" value="UniProtKB-EC"/>
</dbReference>
<dbReference type="Gene3D" id="3.50.30.40">
    <property type="entry name" value="Ribonuclease E inhibitor RraA/RraA-like"/>
    <property type="match status" value="1"/>
</dbReference>
<dbReference type="GO" id="GO:0004590">
    <property type="term" value="F:orotidine-5'-phosphate decarboxylase activity"/>
    <property type="evidence" value="ECO:0007669"/>
    <property type="project" value="InterPro"/>
</dbReference>
<keyword evidence="4" id="KW-0456">Lyase</keyword>
<evidence type="ECO:0000256" key="3">
    <source>
        <dbReference type="ARBA" id="ARBA00012890"/>
    </source>
</evidence>
<dbReference type="Pfam" id="PF03737">
    <property type="entry name" value="RraA-like"/>
    <property type="match status" value="1"/>
</dbReference>
<protein>
    <recommendedName>
        <fullName evidence="3">3-hexulose-6-phosphate synthase</fullName>
        <ecNumber evidence="3">4.1.2.43</ecNumber>
    </recommendedName>
</protein>
<evidence type="ECO:0000256" key="1">
    <source>
        <dbReference type="ARBA" id="ARBA00000718"/>
    </source>
</evidence>
<reference evidence="7 8" key="1">
    <citation type="submission" date="2017-11" db="EMBL/GenBank/DDBJ databases">
        <title>Isolation and Characterization of Methanofollis Species from Methane Seep Offshore SW Taiwan.</title>
        <authorList>
            <person name="Teng N.-H."/>
            <person name="Lai M.-C."/>
            <person name="Chen S.-C."/>
        </authorList>
    </citation>
    <scope>NUCLEOTIDE SEQUENCE [LARGE SCALE GENOMIC DNA]</scope>
    <source>
        <strain evidence="7 8">FWC-SCC2</strain>
    </source>
</reference>
<dbReference type="Pfam" id="PF00215">
    <property type="entry name" value="OMPdecase"/>
    <property type="match status" value="1"/>
</dbReference>
<dbReference type="NCBIfam" id="TIGR03128">
    <property type="entry name" value="RuMP_HxlA"/>
    <property type="match status" value="1"/>
</dbReference>
<dbReference type="InterPro" id="IPR017120">
    <property type="entry name" value="Bifunct_HPS/DMK_prd"/>
</dbReference>
<dbReference type="OrthoDB" id="15246at2157"/>
<evidence type="ECO:0000256" key="2">
    <source>
        <dbReference type="ARBA" id="ARBA00006350"/>
    </source>
</evidence>
<dbReference type="RefSeq" id="WP_130647256.1">
    <property type="nucleotide sequence ID" value="NZ_PGCL01000003.1"/>
</dbReference>
<dbReference type="InterPro" id="IPR011060">
    <property type="entry name" value="RibuloseP-bd_barrel"/>
</dbReference>
<dbReference type="PANTHER" id="PTHR35039">
    <property type="entry name" value="3-KETO-L-GULONATE-6-PHOSPHATE DECARBOXYLASE SGBH-RELATED"/>
    <property type="match status" value="1"/>
</dbReference>
<organism evidence="7 8">
    <name type="scientific">Methanofollis fontis</name>
    <dbReference type="NCBI Taxonomy" id="2052832"/>
    <lineage>
        <taxon>Archaea</taxon>
        <taxon>Methanobacteriati</taxon>
        <taxon>Methanobacteriota</taxon>
        <taxon>Stenosarchaea group</taxon>
        <taxon>Methanomicrobia</taxon>
        <taxon>Methanomicrobiales</taxon>
        <taxon>Methanomicrobiaceae</taxon>
        <taxon>Methanofollis</taxon>
    </lineage>
</organism>
<feature type="domain" description="Orotidine 5'-phosphate decarboxylase" evidence="6">
    <location>
        <begin position="5"/>
        <end position="206"/>
    </location>
</feature>
<accession>A0A483CN46</accession>
<gene>
    <name evidence="7" type="ORF">CUJ86_09175</name>
</gene>
<proteinExistence type="inferred from homology"/>
<dbReference type="CDD" id="cd16841">
    <property type="entry name" value="RraA_family"/>
    <property type="match status" value="1"/>
</dbReference>
<dbReference type="PANTHER" id="PTHR35039:SF3">
    <property type="entry name" value="3-KETO-L-GULONATE-6-PHOSPHATE DECARBOXYLASE SGBH-RELATED"/>
    <property type="match status" value="1"/>
</dbReference>
<dbReference type="EC" id="4.1.2.43" evidence="3"/>
<sequence>MTRPTLQVALDILELHRARQIAREAMAGGADWIEVGTPLIKSEGMAAVRDLREAFPRTEVVADMKIADTGTMEVEMAAKAGASIVCVLGDADDTVIAECVRAARLYGVRIMADLINVADPVGRARELESLGVDIINAHVGIDQQMIGKSSVDLLRSLAGEVSLPLAVAGGLDAETAAQAVAAGADIVIVGGWIVRSGDVEGSAARIRAAIDAPAIAPAKKKSLEEEIRSLFLQVSAPNVTDAMHRKGAMSGLIPLTFGVKAVGPAVTVQTFAGDWAKPVEAIDLCRPGDVLVIYNSAATHVAPWGELATRSAINRGIAGVIIDGATRDVDDIRALKYPLFARACVPNAGEPKGFGEINAEIPCCGQQVRPGDWIVADESGVVVVPKERAYEVARRALEVKKNEERVRAEIERGSTLSAVSELYKWEKK</sequence>
<comment type="similarity">
    <text evidence="2">Belongs to the HPS/KGPDC family. HPS subfamily.</text>
</comment>
<dbReference type="EMBL" id="PGCL01000003">
    <property type="protein sequence ID" value="TAJ44317.1"/>
    <property type="molecule type" value="Genomic_DNA"/>
</dbReference>
<dbReference type="InterPro" id="IPR001754">
    <property type="entry name" value="OMPdeCOase_dom"/>
</dbReference>
<comment type="catalytic activity">
    <reaction evidence="1">
        <text>D-ribulose 5-phosphate + formaldehyde = D-arabino-hex-3-ulose 6-phosphate</text>
        <dbReference type="Rhea" id="RHEA:25201"/>
        <dbReference type="ChEBI" id="CHEBI:16842"/>
        <dbReference type="ChEBI" id="CHEBI:58121"/>
        <dbReference type="ChEBI" id="CHEBI:58542"/>
        <dbReference type="EC" id="4.1.2.43"/>
    </reaction>
</comment>
<keyword evidence="8" id="KW-1185">Reference proteome</keyword>
<evidence type="ECO:0000259" key="6">
    <source>
        <dbReference type="SMART" id="SM00934"/>
    </source>
</evidence>
<dbReference type="GO" id="GO:0033982">
    <property type="term" value="F:3-dehydro-L-gulonate-6-phosphate decarboxylase activity"/>
    <property type="evidence" value="ECO:0007669"/>
    <property type="project" value="TreeGrafter"/>
</dbReference>
<evidence type="ECO:0000256" key="5">
    <source>
        <dbReference type="ARBA" id="ARBA00023277"/>
    </source>
</evidence>
<dbReference type="AlphaFoldDB" id="A0A483CN46"/>
<dbReference type="GO" id="GO:0019854">
    <property type="term" value="P:L-ascorbic acid catabolic process"/>
    <property type="evidence" value="ECO:0007669"/>
    <property type="project" value="TreeGrafter"/>
</dbReference>
<dbReference type="InterPro" id="IPR013785">
    <property type="entry name" value="Aldolase_TIM"/>
</dbReference>
<dbReference type="InterPro" id="IPR005493">
    <property type="entry name" value="RraA/RraA-like"/>
</dbReference>
<dbReference type="SUPFAM" id="SSF89562">
    <property type="entry name" value="RraA-like"/>
    <property type="match status" value="1"/>
</dbReference>
<comment type="caution">
    <text evidence="7">The sequence shown here is derived from an EMBL/GenBank/DDBJ whole genome shotgun (WGS) entry which is preliminary data.</text>
</comment>
<evidence type="ECO:0000256" key="4">
    <source>
        <dbReference type="ARBA" id="ARBA00023239"/>
    </source>
</evidence>
<dbReference type="Gene3D" id="3.20.20.70">
    <property type="entry name" value="Aldolase class I"/>
    <property type="match status" value="1"/>
</dbReference>
<keyword evidence="5" id="KW-0119">Carbohydrate metabolism</keyword>
<evidence type="ECO:0000313" key="7">
    <source>
        <dbReference type="EMBL" id="TAJ44317.1"/>
    </source>
</evidence>
<dbReference type="GO" id="GO:0006207">
    <property type="term" value="P:'de novo' pyrimidine nucleobase biosynthetic process"/>
    <property type="evidence" value="ECO:0007669"/>
    <property type="project" value="InterPro"/>
</dbReference>
<dbReference type="Proteomes" id="UP000292580">
    <property type="component" value="Unassembled WGS sequence"/>
</dbReference>
<dbReference type="InterPro" id="IPR036704">
    <property type="entry name" value="RraA/RraA-like_sf"/>
</dbReference>
<dbReference type="CDD" id="cd04726">
    <property type="entry name" value="KGPDC_HPS"/>
    <property type="match status" value="1"/>
</dbReference>
<dbReference type="NCBIfam" id="NF005442">
    <property type="entry name" value="PRK07028.1"/>
    <property type="match status" value="1"/>
</dbReference>
<name>A0A483CN46_9EURY</name>
<dbReference type="InterPro" id="IPR041710">
    <property type="entry name" value="HPS/KGPDC"/>
</dbReference>
<dbReference type="PIRSF" id="PIRSF037137">
    <property type="entry name" value="HPS_DMK_prd"/>
    <property type="match status" value="1"/>
</dbReference>
<dbReference type="InterPro" id="IPR017553">
    <property type="entry name" value="3-hexulose-6-phosphate_synth"/>
</dbReference>
<dbReference type="SUPFAM" id="SSF51366">
    <property type="entry name" value="Ribulose-phoshate binding barrel"/>
    <property type="match status" value="1"/>
</dbReference>
<dbReference type="SMART" id="SM00934">
    <property type="entry name" value="OMPdecase"/>
    <property type="match status" value="1"/>
</dbReference>